<evidence type="ECO:0000256" key="1">
    <source>
        <dbReference type="ARBA" id="ARBA00009437"/>
    </source>
</evidence>
<dbReference type="Proteomes" id="UP000326671">
    <property type="component" value="Unassembled WGS sequence"/>
</dbReference>
<dbReference type="SUPFAM" id="SSF46785">
    <property type="entry name" value="Winged helix' DNA-binding domain"/>
    <property type="match status" value="1"/>
</dbReference>
<dbReference type="PRINTS" id="PR00039">
    <property type="entry name" value="HTHLYSR"/>
</dbReference>
<dbReference type="FunFam" id="1.10.10.10:FF:000001">
    <property type="entry name" value="LysR family transcriptional regulator"/>
    <property type="match status" value="1"/>
</dbReference>
<dbReference type="Gene3D" id="1.10.10.10">
    <property type="entry name" value="Winged helix-like DNA-binding domain superfamily/Winged helix DNA-binding domain"/>
    <property type="match status" value="1"/>
</dbReference>
<name>A0A5J5H4Y3_9BACI</name>
<dbReference type="PANTHER" id="PTHR30346:SF28">
    <property type="entry name" value="HTH-TYPE TRANSCRIPTIONAL REGULATOR CYNR"/>
    <property type="match status" value="1"/>
</dbReference>
<evidence type="ECO:0000313" key="6">
    <source>
        <dbReference type="EMBL" id="KAA9014504.1"/>
    </source>
</evidence>
<keyword evidence="3" id="KW-0238">DNA-binding</keyword>
<dbReference type="GO" id="GO:0003677">
    <property type="term" value="F:DNA binding"/>
    <property type="evidence" value="ECO:0007669"/>
    <property type="project" value="UniProtKB-KW"/>
</dbReference>
<keyword evidence="4" id="KW-0804">Transcription</keyword>
<dbReference type="InterPro" id="IPR005119">
    <property type="entry name" value="LysR_subst-bd"/>
</dbReference>
<dbReference type="SUPFAM" id="SSF53850">
    <property type="entry name" value="Periplasmic binding protein-like II"/>
    <property type="match status" value="1"/>
</dbReference>
<dbReference type="RefSeq" id="WP_150442431.1">
    <property type="nucleotide sequence ID" value="NZ_VYKL01000045.1"/>
</dbReference>
<accession>A0A5J5H4Y3</accession>
<dbReference type="Pfam" id="PF00126">
    <property type="entry name" value="HTH_1"/>
    <property type="match status" value="1"/>
</dbReference>
<evidence type="ECO:0000313" key="7">
    <source>
        <dbReference type="Proteomes" id="UP000326671"/>
    </source>
</evidence>
<gene>
    <name evidence="6" type="ORF">F4V44_23455</name>
</gene>
<proteinExistence type="inferred from homology"/>
<keyword evidence="2" id="KW-0805">Transcription regulation</keyword>
<dbReference type="GO" id="GO:0032993">
    <property type="term" value="C:protein-DNA complex"/>
    <property type="evidence" value="ECO:0007669"/>
    <property type="project" value="TreeGrafter"/>
</dbReference>
<organism evidence="6 7">
    <name type="scientific">Niallia endozanthoxylica</name>
    <dbReference type="NCBI Taxonomy" id="2036016"/>
    <lineage>
        <taxon>Bacteria</taxon>
        <taxon>Bacillati</taxon>
        <taxon>Bacillota</taxon>
        <taxon>Bacilli</taxon>
        <taxon>Bacillales</taxon>
        <taxon>Bacillaceae</taxon>
        <taxon>Niallia</taxon>
    </lineage>
</organism>
<dbReference type="InterPro" id="IPR036388">
    <property type="entry name" value="WH-like_DNA-bd_sf"/>
</dbReference>
<evidence type="ECO:0000256" key="4">
    <source>
        <dbReference type="ARBA" id="ARBA00023163"/>
    </source>
</evidence>
<reference evidence="6 7" key="1">
    <citation type="submission" date="2019-09" db="EMBL/GenBank/DDBJ databases">
        <title>Whole genome sequences of isolates from the Mars Exploration Rovers.</title>
        <authorList>
            <person name="Seuylemezian A."/>
            <person name="Vaishampayan P."/>
        </authorList>
    </citation>
    <scope>NUCLEOTIDE SEQUENCE [LARGE SCALE GENOMIC DNA]</scope>
    <source>
        <strain evidence="6 7">MER_TA_151</strain>
    </source>
</reference>
<dbReference type="GO" id="GO:0003700">
    <property type="term" value="F:DNA-binding transcription factor activity"/>
    <property type="evidence" value="ECO:0007669"/>
    <property type="project" value="InterPro"/>
</dbReference>
<evidence type="ECO:0000259" key="5">
    <source>
        <dbReference type="PROSITE" id="PS50931"/>
    </source>
</evidence>
<dbReference type="OrthoDB" id="9803735at2"/>
<dbReference type="PROSITE" id="PS50931">
    <property type="entry name" value="HTH_LYSR"/>
    <property type="match status" value="1"/>
</dbReference>
<evidence type="ECO:0000256" key="3">
    <source>
        <dbReference type="ARBA" id="ARBA00023125"/>
    </source>
</evidence>
<evidence type="ECO:0000256" key="2">
    <source>
        <dbReference type="ARBA" id="ARBA00023015"/>
    </source>
</evidence>
<keyword evidence="7" id="KW-1185">Reference proteome</keyword>
<dbReference type="InterPro" id="IPR000847">
    <property type="entry name" value="LysR_HTH_N"/>
</dbReference>
<dbReference type="Gene3D" id="3.40.190.290">
    <property type="match status" value="1"/>
</dbReference>
<dbReference type="Pfam" id="PF03466">
    <property type="entry name" value="LysR_substrate"/>
    <property type="match status" value="1"/>
</dbReference>
<comment type="similarity">
    <text evidence="1">Belongs to the LysR transcriptional regulatory family.</text>
</comment>
<comment type="caution">
    <text evidence="6">The sequence shown here is derived from an EMBL/GenBank/DDBJ whole genome shotgun (WGS) entry which is preliminary data.</text>
</comment>
<dbReference type="CDD" id="cd08434">
    <property type="entry name" value="PBP2_GltC_like"/>
    <property type="match status" value="1"/>
</dbReference>
<feature type="domain" description="HTH lysR-type" evidence="5">
    <location>
        <begin position="1"/>
        <end position="58"/>
    </location>
</feature>
<protein>
    <submittedName>
        <fullName evidence="6">LysR family transcriptional regulator</fullName>
    </submittedName>
</protein>
<dbReference type="InterPro" id="IPR036390">
    <property type="entry name" value="WH_DNA-bd_sf"/>
</dbReference>
<dbReference type="EMBL" id="VYKL01000045">
    <property type="protein sequence ID" value="KAA9014504.1"/>
    <property type="molecule type" value="Genomic_DNA"/>
</dbReference>
<sequence length="302" mass="34054">MELRQIQYFIEVAKREHVTEAAMHLHVAQSAVSRQIFNLESELGVDLFVREGRNVKLTPIGRMFLEHMEEAVTILESAQREIAEYLDPGQGTIRVGFPSSLATHTMPTAISAFRERYPNVKFQLKQGAYYYLIDQVAKGEIDMALLGPVPMEEKKVKGSIFFTEELVALLPKDHKLAGEASLKLSQLQDESFILFPKGFILREILVDACTKLGFEPNVTFEGEDIDAIKGLVAAGLGVTLIPDVTIIDNPPRSTVIIPVTEPKVTRTVGVIIPRHRQLLPTQNLFYHFLMDFFARNDLYQNE</sequence>
<dbReference type="AlphaFoldDB" id="A0A5J5H4Y3"/>
<dbReference type="PANTHER" id="PTHR30346">
    <property type="entry name" value="TRANSCRIPTIONAL DUAL REGULATOR HCAR-RELATED"/>
    <property type="match status" value="1"/>
</dbReference>